<accession>M5DV09</accession>
<dbReference type="GeneID" id="79177428"/>
<dbReference type="GO" id="GO:0016846">
    <property type="term" value="F:carbon-sulfur lyase activity"/>
    <property type="evidence" value="ECO:0007669"/>
    <property type="project" value="InterPro"/>
</dbReference>
<keyword evidence="7" id="KW-1185">Reference proteome</keyword>
<evidence type="ECO:0000313" key="7">
    <source>
        <dbReference type="Proteomes" id="UP000011866"/>
    </source>
</evidence>
<evidence type="ECO:0000256" key="4">
    <source>
        <dbReference type="ARBA" id="ARBA00023239"/>
    </source>
</evidence>
<proteinExistence type="inferred from homology"/>
<dbReference type="PROSITE" id="PS51891">
    <property type="entry name" value="CENP_V_GFA"/>
    <property type="match status" value="1"/>
</dbReference>
<dbReference type="InterPro" id="IPR006913">
    <property type="entry name" value="CENP-V/GFA"/>
</dbReference>
<protein>
    <submittedName>
        <fullName evidence="6">Glutathione-dependent formaldehyde-activating GFA</fullName>
    </submittedName>
</protein>
<dbReference type="Pfam" id="PF04828">
    <property type="entry name" value="GFA"/>
    <property type="match status" value="1"/>
</dbReference>
<keyword evidence="3" id="KW-0862">Zinc</keyword>
<dbReference type="PANTHER" id="PTHR33337:SF40">
    <property type="entry name" value="CENP-V_GFA DOMAIN-CONTAINING PROTEIN-RELATED"/>
    <property type="match status" value="1"/>
</dbReference>
<dbReference type="PANTHER" id="PTHR33337">
    <property type="entry name" value="GFA DOMAIN-CONTAINING PROTEIN"/>
    <property type="match status" value="1"/>
</dbReference>
<reference evidence="6 7" key="1">
    <citation type="journal article" date="2013" name="Genome Announc.">
        <title>Genome Sequence of Thalassolituus oleivorans MIL-1 (DSM 14913T).</title>
        <authorList>
            <person name="Golyshin P.N."/>
            <person name="Werner J."/>
            <person name="Chernikova T.N."/>
            <person name="Tran H."/>
            <person name="Ferrer M."/>
            <person name="Yakimov M.M."/>
            <person name="Teeling H."/>
            <person name="Golyshina O.V."/>
        </authorList>
    </citation>
    <scope>NUCLEOTIDE SEQUENCE [LARGE SCALE GENOMIC DNA]</scope>
    <source>
        <strain evidence="6 7">MIL-1</strain>
    </source>
</reference>
<keyword evidence="4" id="KW-0456">Lyase</keyword>
<sequence>MTTSFTGGCLCGLVRYQINGNPIRFYHCHCSRCRKASGTGNASNLMVELESYQWTKGEHLIKHFKVPEAERFTNYFCSECGSPLPKIRPNMGIAVIPAGTLDSAPAMKPQAHIFWTSRIEWSCESGDLPVFEEYQSDS</sequence>
<comment type="similarity">
    <text evidence="1">Belongs to the Gfa family.</text>
</comment>
<dbReference type="InterPro" id="IPR011057">
    <property type="entry name" value="Mss4-like_sf"/>
</dbReference>
<dbReference type="EMBL" id="HF680312">
    <property type="protein sequence ID" value="CCU73058.1"/>
    <property type="molecule type" value="Genomic_DNA"/>
</dbReference>
<dbReference type="eggNOG" id="COG3791">
    <property type="taxonomic scope" value="Bacteria"/>
</dbReference>
<dbReference type="SUPFAM" id="SSF51316">
    <property type="entry name" value="Mss4-like"/>
    <property type="match status" value="1"/>
</dbReference>
<organism evidence="6 7">
    <name type="scientific">Thalassolituus oleivorans MIL-1</name>
    <dbReference type="NCBI Taxonomy" id="1298593"/>
    <lineage>
        <taxon>Bacteria</taxon>
        <taxon>Pseudomonadati</taxon>
        <taxon>Pseudomonadota</taxon>
        <taxon>Gammaproteobacteria</taxon>
        <taxon>Oceanospirillales</taxon>
        <taxon>Oceanospirillaceae</taxon>
        <taxon>Thalassolituus</taxon>
    </lineage>
</organism>
<dbReference type="Gene3D" id="3.90.1590.10">
    <property type="entry name" value="glutathione-dependent formaldehyde- activating enzyme (gfa)"/>
    <property type="match status" value="1"/>
</dbReference>
<dbReference type="HOGENOM" id="CLU_055491_4_2_6"/>
<gene>
    <name evidence="6" type="ORF">TOL_2660</name>
</gene>
<keyword evidence="2" id="KW-0479">Metal-binding</keyword>
<feature type="domain" description="CENP-V/GFA" evidence="5">
    <location>
        <begin position="5"/>
        <end position="116"/>
    </location>
</feature>
<evidence type="ECO:0000256" key="3">
    <source>
        <dbReference type="ARBA" id="ARBA00022833"/>
    </source>
</evidence>
<evidence type="ECO:0000256" key="2">
    <source>
        <dbReference type="ARBA" id="ARBA00022723"/>
    </source>
</evidence>
<dbReference type="RefSeq" id="WP_015487773.1">
    <property type="nucleotide sequence ID" value="NC_020888.1"/>
</dbReference>
<evidence type="ECO:0000256" key="1">
    <source>
        <dbReference type="ARBA" id="ARBA00005495"/>
    </source>
</evidence>
<dbReference type="KEGG" id="tol:TOL_2660"/>
<evidence type="ECO:0000259" key="5">
    <source>
        <dbReference type="PROSITE" id="PS51891"/>
    </source>
</evidence>
<dbReference type="Proteomes" id="UP000011866">
    <property type="component" value="Chromosome"/>
</dbReference>
<name>M5DV09_9GAMM</name>
<dbReference type="GO" id="GO:0046872">
    <property type="term" value="F:metal ion binding"/>
    <property type="evidence" value="ECO:0007669"/>
    <property type="project" value="UniProtKB-KW"/>
</dbReference>
<evidence type="ECO:0000313" key="6">
    <source>
        <dbReference type="EMBL" id="CCU73058.1"/>
    </source>
</evidence>
<dbReference type="AlphaFoldDB" id="M5DV09"/>